<dbReference type="SUPFAM" id="SSF56935">
    <property type="entry name" value="Porins"/>
    <property type="match status" value="1"/>
</dbReference>
<keyword evidence="13" id="KW-1185">Reference proteome</keyword>
<dbReference type="NCBIfam" id="TIGR04056">
    <property type="entry name" value="OMP_RagA_SusC"/>
    <property type="match status" value="1"/>
</dbReference>
<evidence type="ECO:0000313" key="13">
    <source>
        <dbReference type="Proteomes" id="UP000324870"/>
    </source>
</evidence>
<dbReference type="Pfam" id="PF13715">
    <property type="entry name" value="CarbopepD_reg_2"/>
    <property type="match status" value="1"/>
</dbReference>
<dbReference type="InterPro" id="IPR036942">
    <property type="entry name" value="Beta-barrel_TonB_sf"/>
</dbReference>
<keyword evidence="5 9" id="KW-0798">TonB box</keyword>
<evidence type="ECO:0000256" key="2">
    <source>
        <dbReference type="ARBA" id="ARBA00022448"/>
    </source>
</evidence>
<comment type="subcellular location">
    <subcellularLocation>
        <location evidence="1 8">Cell outer membrane</location>
        <topology evidence="1 8">Multi-pass membrane protein</topology>
    </subcellularLocation>
</comment>
<comment type="caution">
    <text evidence="12">The sequence shown here is derived from an EMBL/GenBank/DDBJ whole genome shotgun (WGS) entry which is preliminary data.</text>
</comment>
<dbReference type="InterPro" id="IPR023996">
    <property type="entry name" value="TonB-dep_OMP_SusC/RagA"/>
</dbReference>
<dbReference type="Gene3D" id="2.40.170.20">
    <property type="entry name" value="TonB-dependent receptor, beta-barrel domain"/>
    <property type="match status" value="1"/>
</dbReference>
<evidence type="ECO:0000256" key="5">
    <source>
        <dbReference type="ARBA" id="ARBA00023077"/>
    </source>
</evidence>
<evidence type="ECO:0000256" key="6">
    <source>
        <dbReference type="ARBA" id="ARBA00023136"/>
    </source>
</evidence>
<gene>
    <name evidence="12" type="ORF">F2A26_09140</name>
</gene>
<evidence type="ECO:0000259" key="10">
    <source>
        <dbReference type="Pfam" id="PF00593"/>
    </source>
</evidence>
<evidence type="ECO:0000256" key="9">
    <source>
        <dbReference type="RuleBase" id="RU003357"/>
    </source>
</evidence>
<accession>A0ABQ6S2M4</accession>
<evidence type="ECO:0000256" key="8">
    <source>
        <dbReference type="PROSITE-ProRule" id="PRU01360"/>
    </source>
</evidence>
<keyword evidence="4 8" id="KW-0812">Transmembrane</keyword>
<dbReference type="Gene3D" id="2.60.40.1120">
    <property type="entry name" value="Carboxypeptidase-like, regulatory domain"/>
    <property type="match status" value="1"/>
</dbReference>
<dbReference type="Pfam" id="PF00593">
    <property type="entry name" value="TonB_dep_Rec_b-barrel"/>
    <property type="match status" value="1"/>
</dbReference>
<feature type="domain" description="TonB-dependent receptor plug" evidence="11">
    <location>
        <begin position="245"/>
        <end position="353"/>
    </location>
</feature>
<evidence type="ECO:0000259" key="11">
    <source>
        <dbReference type="Pfam" id="PF07715"/>
    </source>
</evidence>
<evidence type="ECO:0000256" key="4">
    <source>
        <dbReference type="ARBA" id="ARBA00022692"/>
    </source>
</evidence>
<keyword evidence="12" id="KW-0675">Receptor</keyword>
<dbReference type="Proteomes" id="UP000324870">
    <property type="component" value="Unassembled WGS sequence"/>
</dbReference>
<keyword evidence="2 8" id="KW-0813">Transport</keyword>
<evidence type="ECO:0000256" key="1">
    <source>
        <dbReference type="ARBA" id="ARBA00004571"/>
    </source>
</evidence>
<evidence type="ECO:0000256" key="3">
    <source>
        <dbReference type="ARBA" id="ARBA00022452"/>
    </source>
</evidence>
<dbReference type="NCBIfam" id="TIGR04057">
    <property type="entry name" value="SusC_RagA_signa"/>
    <property type="match status" value="1"/>
</dbReference>
<dbReference type="InterPro" id="IPR008969">
    <property type="entry name" value="CarboxyPept-like_regulatory"/>
</dbReference>
<keyword evidence="7 8" id="KW-0998">Cell outer membrane</keyword>
<keyword evidence="6 8" id="KW-0472">Membrane</keyword>
<keyword evidence="3 8" id="KW-1134">Transmembrane beta strand</keyword>
<sequence length="1163" mass="129112">MLQHPLRLKHPDVLRNVTELRNDRILNRYKIMKKSGKSGGKGIIPLPPGRFFLLTLLFTLLAAAGVRAQNPPVSINAKAITINELFIRIEKQGVYTFAYNNADIDLKRIVTVHAKERPIESIVRECLPEVNVQVSNNKVILTGRRSDQSSMPMHKLTGTVTDENGAPVTGATVIVVGTQRGTTTSATGAYTLQVRNGEILEFQYLGYEKQAVSVGGQTTLDVTLQPSKAMAVDEVVVIGYGTVKKGDATGSVANIKISDVKDLPVLSVDQALQGRVAGADIMSTTGEPGATTSIRIRGTRSISASNEPLIVVDGVMDAVSDLNDLNMADIESVTILKDASSTAIYGSRGSNGVIIVTTKGGGNQTNTKPSITLKADIGFSQLPRKLDVMNATEFALYRNDFAYFSTQSGYEDIGEGTPQSKYPFKAPFSLGKGTDWIDEITRTAPYQNYSLSISGRSKKSSYYASLGYNDSQGIIDNSGLQRITGRLNLAHQLFKWLKVGYRGSYTWRDNAQNLAEIGGTAYYRAAMYLSPHIDPQENYNPLWGNGQRINTPRATIDQNTYSIERTSLNHTAYLEVALAKGLKLRSQNSYYSFQRHTYRYYPGSLPAKNEGEGGQAYRAEFHEFSLSSENTLSYKLETKSGHNIDALAGFTAYRYKSDNFTLSGQGYMDDDVLWNNMNAVTDKETYSAATGLTKRTKMSLLARFNYNYKQRYYLTVTGRYDGSSNFAANNKWGFFPSVALKWNAAKENFLKDVRWIDELSLRLSAGRTGNDAISAYRSLAAMSSTTSGYLFDGMQPGAYYRSRLASPNLTWEKTDLYNAALDLAFFNNRLMITAEGYISKTRDLLLTVQTASATGYTSRYANIGKTSNKGVELSIESRNIVRPKFSWTTNLTIAHNKQNVDDIGSEDFVTALSSPGNNPYMMYGYVKGYPLNALWGFKYGGTWKSVEEFERNSVTNTYVSALAINSDAASRKASLGMPRYYDINNDGSLNNDDLVYQGNADPDLYGGLQNNFRFGRLNVGIYFTYSLGGKIYNYSELYMAGSSMSNQYRYMLEAWHPVRNPQSNLPRAGAVDAHVPSDLMIYDASYIRLKNITVGYTFDLSKRSKFIRDITLNLSAENLHIWKKYNGFDPDVSTDSSDSALRRVDLGAYPKPRTIVFSIQLRY</sequence>
<proteinExistence type="inferred from homology"/>
<dbReference type="InterPro" id="IPR037066">
    <property type="entry name" value="Plug_dom_sf"/>
</dbReference>
<dbReference type="InterPro" id="IPR012910">
    <property type="entry name" value="Plug_dom"/>
</dbReference>
<dbReference type="EMBL" id="VVND01000013">
    <property type="protein sequence ID" value="KAA3159033.1"/>
    <property type="molecule type" value="Genomic_DNA"/>
</dbReference>
<dbReference type="Pfam" id="PF07715">
    <property type="entry name" value="Plug"/>
    <property type="match status" value="1"/>
</dbReference>
<reference evidence="12 13" key="1">
    <citation type="journal article" date="2019" name="Nat. Med.">
        <title>A library of human gut bacterial isolates paired with longitudinal multiomics data enables mechanistic microbiome research.</title>
        <authorList>
            <person name="Poyet M."/>
            <person name="Groussin M."/>
            <person name="Gibbons S.M."/>
            <person name="Avila-Pacheco J."/>
            <person name="Jiang X."/>
            <person name="Kearney S.M."/>
            <person name="Perrotta A.R."/>
            <person name="Berdy B."/>
            <person name="Zhao S."/>
            <person name="Lieberman T.D."/>
            <person name="Swanson P.K."/>
            <person name="Smith M."/>
            <person name="Roesemann S."/>
            <person name="Alexander J.E."/>
            <person name="Rich S.A."/>
            <person name="Livny J."/>
            <person name="Vlamakis H."/>
            <person name="Clish C."/>
            <person name="Bullock K."/>
            <person name="Deik A."/>
            <person name="Scott J."/>
            <person name="Pierce K.A."/>
            <person name="Xavier R.J."/>
            <person name="Alm E.J."/>
        </authorList>
    </citation>
    <scope>NUCLEOTIDE SEQUENCE [LARGE SCALE GENOMIC DNA]</scope>
    <source>
        <strain evidence="12 13">BIOML-A1</strain>
    </source>
</reference>
<organism evidence="12 13">
    <name type="scientific">Alistipes finegoldii</name>
    <dbReference type="NCBI Taxonomy" id="214856"/>
    <lineage>
        <taxon>Bacteria</taxon>
        <taxon>Pseudomonadati</taxon>
        <taxon>Bacteroidota</taxon>
        <taxon>Bacteroidia</taxon>
        <taxon>Bacteroidales</taxon>
        <taxon>Rikenellaceae</taxon>
        <taxon>Alistipes</taxon>
    </lineage>
</organism>
<feature type="domain" description="TonB-dependent receptor-like beta-barrel" evidence="10">
    <location>
        <begin position="531"/>
        <end position="958"/>
    </location>
</feature>
<dbReference type="SUPFAM" id="SSF49464">
    <property type="entry name" value="Carboxypeptidase regulatory domain-like"/>
    <property type="match status" value="1"/>
</dbReference>
<comment type="similarity">
    <text evidence="8 9">Belongs to the TonB-dependent receptor family.</text>
</comment>
<evidence type="ECO:0000313" key="12">
    <source>
        <dbReference type="EMBL" id="KAA3159033.1"/>
    </source>
</evidence>
<dbReference type="InterPro" id="IPR039426">
    <property type="entry name" value="TonB-dep_rcpt-like"/>
</dbReference>
<dbReference type="InterPro" id="IPR023997">
    <property type="entry name" value="TonB-dep_OMP_SusC/RagA_CS"/>
</dbReference>
<name>A0ABQ6S2M4_9BACT</name>
<protein>
    <submittedName>
        <fullName evidence="12">TonB-dependent receptor</fullName>
    </submittedName>
</protein>
<dbReference type="Gene3D" id="2.170.130.10">
    <property type="entry name" value="TonB-dependent receptor, plug domain"/>
    <property type="match status" value="1"/>
</dbReference>
<dbReference type="InterPro" id="IPR000531">
    <property type="entry name" value="Beta-barrel_TonB"/>
</dbReference>
<dbReference type="PROSITE" id="PS52016">
    <property type="entry name" value="TONB_DEPENDENT_REC_3"/>
    <property type="match status" value="1"/>
</dbReference>
<evidence type="ECO:0000256" key="7">
    <source>
        <dbReference type="ARBA" id="ARBA00023237"/>
    </source>
</evidence>